<feature type="compositionally biased region" description="Basic and acidic residues" evidence="4">
    <location>
        <begin position="393"/>
        <end position="403"/>
    </location>
</feature>
<sequence length="651" mass="73686">MSVTVSLQRTLKIGGRAVSMQYTQPDWNSKDGAPQDSQPTPASAPTWTSTQLDPVFQESKTMIIKHLWPTTTVEHVLKALDPFAYLDERNVRLMKRKPGVGTKCLCFVDMDSHQEVTRLVDILRNLSVPFMINGSRVHVEIARPLKNHSFKKDFEKDSVPSNLGHHDPNKQPVSYTGTPAAEQLSSEAVDTHQPIPADPNISDTATTVAQDSALLADNAATYPCTVPDVSSYLYDSTSGFYYDPQTTLYYDPNSRYYYNAQTQQYLYWDNARSNYFPVPNSTAEGQPPASSSIVTTVPSAEQKEEETTAKPDKKEKEKDDKPRGLTAHKIAKDMERWAKIQNRQKESIRVASPVLQLRGSSEEKKTSKAADAAFAIFEKKGLAGEDLFKKPFAPTKKEKDEAGTKQQVGSLGVLVAEYGGDSDEEEDKQEEPREERSRPVGVDKLTDWKKMACLLCRRQFPNKDALIRHQKLSELHKQNMEIHQKIKRSERELEALERQEREVNVNMSSKGGPNSPESKRRKYQSSVPKHPEAVEKRSRMGFKEEPDMTEPVEKKRKGSGRGTPGDLQMTAKSYREAVRKAMFARYKELEHPEAVEKRSRMGFKEEPDMTEPVEKKRKGSGRGTPGDLQMTAKSYREAVRKAMFARYKELE</sequence>
<keyword evidence="3" id="KW-0863">Zinc-finger</keyword>
<keyword evidence="2" id="KW-0539">Nucleus</keyword>
<dbReference type="InterPro" id="IPR013087">
    <property type="entry name" value="Znf_C2H2_type"/>
</dbReference>
<feature type="compositionally biased region" description="Basic and acidic residues" evidence="4">
    <location>
        <begin position="593"/>
        <end position="607"/>
    </location>
</feature>
<evidence type="ECO:0000256" key="1">
    <source>
        <dbReference type="ARBA" id="ARBA00004123"/>
    </source>
</evidence>
<reference evidence="6 7" key="1">
    <citation type="submission" date="2019-01" db="EMBL/GenBank/DDBJ databases">
        <title>Draft Genome and Complete Hox-Cluster Characterization of the Sterlet Sturgeon (Acipenser ruthenus).</title>
        <authorList>
            <person name="Wei Q."/>
        </authorList>
    </citation>
    <scope>NUCLEOTIDE SEQUENCE [LARGE SCALE GENOMIC DNA]</scope>
    <source>
        <strain evidence="6">WHYD16114868_AA</strain>
        <tissue evidence="6">Blood</tissue>
    </source>
</reference>
<feature type="compositionally biased region" description="Basic and acidic residues" evidence="4">
    <location>
        <begin position="301"/>
        <end position="323"/>
    </location>
</feature>
<dbReference type="GO" id="GO:0003723">
    <property type="term" value="F:RNA binding"/>
    <property type="evidence" value="ECO:0007669"/>
    <property type="project" value="TreeGrafter"/>
</dbReference>
<dbReference type="AlphaFoldDB" id="A0A444V0X9"/>
<feature type="compositionally biased region" description="Acidic residues" evidence="4">
    <location>
        <begin position="420"/>
        <end position="429"/>
    </location>
</feature>
<dbReference type="Proteomes" id="UP000289886">
    <property type="component" value="Unassembled WGS sequence"/>
</dbReference>
<dbReference type="InterPro" id="IPR041591">
    <property type="entry name" value="OCRE"/>
</dbReference>
<dbReference type="SUPFAM" id="SSF54928">
    <property type="entry name" value="RNA-binding domain, RBD"/>
    <property type="match status" value="1"/>
</dbReference>
<keyword evidence="7" id="KW-1185">Reference proteome</keyword>
<dbReference type="InterPro" id="IPR035979">
    <property type="entry name" value="RBD_domain_sf"/>
</dbReference>
<dbReference type="GO" id="GO:0000398">
    <property type="term" value="P:mRNA splicing, via spliceosome"/>
    <property type="evidence" value="ECO:0007669"/>
    <property type="project" value="TreeGrafter"/>
</dbReference>
<feature type="region of interest" description="Disordered" evidence="4">
    <location>
        <begin position="593"/>
        <end position="632"/>
    </location>
</feature>
<comment type="caution">
    <text evidence="6">The sequence shown here is derived from an EMBL/GenBank/DDBJ whole genome shotgun (WGS) entry which is preliminary data.</text>
</comment>
<feature type="compositionally biased region" description="Polar residues" evidence="4">
    <location>
        <begin position="505"/>
        <end position="516"/>
    </location>
</feature>
<dbReference type="EMBL" id="SCEB01003791">
    <property type="protein sequence ID" value="RXM94093.1"/>
    <property type="molecule type" value="Genomic_DNA"/>
</dbReference>
<feature type="region of interest" description="Disordered" evidence="4">
    <location>
        <begin position="393"/>
        <end position="442"/>
    </location>
</feature>
<evidence type="ECO:0000256" key="4">
    <source>
        <dbReference type="SAM" id="MobiDB-lite"/>
    </source>
</evidence>
<keyword evidence="3" id="KW-0862">Zinc</keyword>
<feature type="compositionally biased region" description="Polar residues" evidence="4">
    <location>
        <begin position="171"/>
        <end position="188"/>
    </location>
</feature>
<feature type="compositionally biased region" description="Basic and acidic residues" evidence="4">
    <location>
        <begin position="156"/>
        <end position="169"/>
    </location>
</feature>
<dbReference type="PANTHER" id="PTHR13948">
    <property type="entry name" value="RNA-BINDING PROTEIN"/>
    <property type="match status" value="1"/>
</dbReference>
<dbReference type="Gene3D" id="3.30.70.330">
    <property type="match status" value="1"/>
</dbReference>
<feature type="region of interest" description="Disordered" evidence="4">
    <location>
        <begin position="279"/>
        <end position="326"/>
    </location>
</feature>
<feature type="compositionally biased region" description="Basic and acidic residues" evidence="4">
    <location>
        <begin position="529"/>
        <end position="546"/>
    </location>
</feature>
<evidence type="ECO:0000259" key="5">
    <source>
        <dbReference type="PROSITE" id="PS50157"/>
    </source>
</evidence>
<dbReference type="GO" id="GO:0008270">
    <property type="term" value="F:zinc ion binding"/>
    <property type="evidence" value="ECO:0007669"/>
    <property type="project" value="UniProtKB-KW"/>
</dbReference>
<dbReference type="InterPro" id="IPR055494">
    <property type="entry name" value="DUF7066"/>
</dbReference>
<protein>
    <submittedName>
        <fullName evidence="6">RNA-binding protein 5-A</fullName>
    </submittedName>
</protein>
<feature type="compositionally biased region" description="Polar residues" evidence="4">
    <location>
        <begin position="279"/>
        <end position="299"/>
    </location>
</feature>
<name>A0A444V0X9_ACIRT</name>
<dbReference type="PANTHER" id="PTHR13948:SF37">
    <property type="entry name" value="RNA-BINDING PROTEIN 6 ISOFORM X1"/>
    <property type="match status" value="1"/>
</dbReference>
<dbReference type="CDD" id="cd16162">
    <property type="entry name" value="OCRE_RBM5_like"/>
    <property type="match status" value="1"/>
</dbReference>
<dbReference type="GO" id="GO:0005634">
    <property type="term" value="C:nucleus"/>
    <property type="evidence" value="ECO:0007669"/>
    <property type="project" value="UniProtKB-SubCell"/>
</dbReference>
<comment type="subcellular location">
    <subcellularLocation>
        <location evidence="1">Nucleus</location>
    </subcellularLocation>
</comment>
<evidence type="ECO:0000256" key="3">
    <source>
        <dbReference type="PROSITE-ProRule" id="PRU00042"/>
    </source>
</evidence>
<evidence type="ECO:0000256" key="2">
    <source>
        <dbReference type="ARBA" id="ARBA00023242"/>
    </source>
</evidence>
<dbReference type="Pfam" id="PF17780">
    <property type="entry name" value="OCRE"/>
    <property type="match status" value="1"/>
</dbReference>
<feature type="region of interest" description="Disordered" evidence="4">
    <location>
        <begin position="486"/>
        <end position="570"/>
    </location>
</feature>
<organism evidence="6 7">
    <name type="scientific">Acipenser ruthenus</name>
    <name type="common">Sterlet sturgeon</name>
    <dbReference type="NCBI Taxonomy" id="7906"/>
    <lineage>
        <taxon>Eukaryota</taxon>
        <taxon>Metazoa</taxon>
        <taxon>Chordata</taxon>
        <taxon>Craniata</taxon>
        <taxon>Vertebrata</taxon>
        <taxon>Euteleostomi</taxon>
        <taxon>Actinopterygii</taxon>
        <taxon>Chondrostei</taxon>
        <taxon>Acipenseriformes</taxon>
        <taxon>Acipenseridae</taxon>
        <taxon>Acipenser</taxon>
    </lineage>
</organism>
<feature type="compositionally biased region" description="Low complexity" evidence="4">
    <location>
        <begin position="37"/>
        <end position="48"/>
    </location>
</feature>
<proteinExistence type="predicted"/>
<keyword evidence="3" id="KW-0479">Metal-binding</keyword>
<feature type="region of interest" description="Disordered" evidence="4">
    <location>
        <begin position="23"/>
        <end position="48"/>
    </location>
</feature>
<feature type="domain" description="C2H2-type" evidence="5">
    <location>
        <begin position="451"/>
        <end position="481"/>
    </location>
</feature>
<dbReference type="InterPro" id="IPR012677">
    <property type="entry name" value="Nucleotide-bd_a/b_plait_sf"/>
</dbReference>
<accession>A0A444V0X9</accession>
<evidence type="ECO:0000313" key="7">
    <source>
        <dbReference type="Proteomes" id="UP000289886"/>
    </source>
</evidence>
<feature type="region of interest" description="Disordered" evidence="4">
    <location>
        <begin position="156"/>
        <end position="203"/>
    </location>
</feature>
<dbReference type="PROSITE" id="PS50157">
    <property type="entry name" value="ZINC_FINGER_C2H2_2"/>
    <property type="match status" value="1"/>
</dbReference>
<feature type="compositionally biased region" description="Basic and acidic residues" evidence="4">
    <location>
        <begin position="486"/>
        <end position="503"/>
    </location>
</feature>
<dbReference type="Pfam" id="PF23217">
    <property type="entry name" value="DUF7066"/>
    <property type="match status" value="1"/>
</dbReference>
<gene>
    <name evidence="6" type="ORF">EOD39_18377</name>
</gene>
<evidence type="ECO:0000313" key="6">
    <source>
        <dbReference type="EMBL" id="RXM94093.1"/>
    </source>
</evidence>